<gene>
    <name evidence="1" type="ORF">DPPLL_06280</name>
</gene>
<reference evidence="1 2" key="1">
    <citation type="submission" date="2022-01" db="EMBL/GenBank/DDBJ databases">
        <title>Desulfofustis limnae sp. nov., a novel mesophilic sulfate-reducing bacterium isolated from marsh soil.</title>
        <authorList>
            <person name="Watanabe M."/>
            <person name="Takahashi A."/>
            <person name="Kojima H."/>
            <person name="Fukui M."/>
        </authorList>
    </citation>
    <scope>NUCLEOTIDE SEQUENCE [LARGE SCALE GENOMIC DNA]</scope>
    <source>
        <strain evidence="1 2">PPLL</strain>
    </source>
</reference>
<dbReference type="SUPFAM" id="SSF53850">
    <property type="entry name" value="Periplasmic binding protein-like II"/>
    <property type="match status" value="1"/>
</dbReference>
<dbReference type="PANTHER" id="PTHR42941">
    <property type="entry name" value="SLL1037 PROTEIN"/>
    <property type="match status" value="1"/>
</dbReference>
<dbReference type="PANTHER" id="PTHR42941:SF1">
    <property type="entry name" value="SLL1037 PROTEIN"/>
    <property type="match status" value="1"/>
</dbReference>
<dbReference type="EMBL" id="AP025516">
    <property type="protein sequence ID" value="BDD86263.1"/>
    <property type="molecule type" value="Genomic_DNA"/>
</dbReference>
<name>A0ABM7W5U0_9BACT</name>
<dbReference type="Proteomes" id="UP000830055">
    <property type="component" value="Chromosome"/>
</dbReference>
<dbReference type="CDD" id="cd13520">
    <property type="entry name" value="PBP2_TAXI_TRAP"/>
    <property type="match status" value="1"/>
</dbReference>
<protein>
    <recommendedName>
        <fullName evidence="3">TAXI family TRAP transporter solute-binding subunit</fullName>
    </recommendedName>
</protein>
<dbReference type="NCBIfam" id="TIGR02122">
    <property type="entry name" value="TRAP_TAXI"/>
    <property type="match status" value="1"/>
</dbReference>
<evidence type="ECO:0008006" key="3">
    <source>
        <dbReference type="Google" id="ProtNLM"/>
    </source>
</evidence>
<keyword evidence="2" id="KW-1185">Reference proteome</keyword>
<dbReference type="RefSeq" id="WP_284153355.1">
    <property type="nucleotide sequence ID" value="NZ_AP025516.1"/>
</dbReference>
<sequence>MALPLSAGTGQRRSVRYVIGTVAITLLLSFSSAHALQIFRIGTGGSTGVYYPIGKLIALAITEQARDPESPLHGIVGVAQNSAGSIENARAVIIGELEAGLVQADVAADAYNGQRNFATLADSGKLRAIASLYPEKFQMVVRSDAGIESFGDLRGKRISVDELGSGTRQVTNAVLAAHGLSEDDLRPQYLKPAFTDDKMRNGQLDGFSMMAGVPMEAVTTLLPVGVRLLPIAPEIAGKIHATYPHLTPGVIDATSYPGIPVTPTVEVYALFVVSSDLDDTLAQALTEILFSDRTAALLRQGHPQGKQISVESARTGLTIPLHPGAERYYHSRLDNRP</sequence>
<proteinExistence type="predicted"/>
<evidence type="ECO:0000313" key="2">
    <source>
        <dbReference type="Proteomes" id="UP000830055"/>
    </source>
</evidence>
<dbReference type="Pfam" id="PF16868">
    <property type="entry name" value="NMT1_3"/>
    <property type="match status" value="1"/>
</dbReference>
<dbReference type="InterPro" id="IPR011852">
    <property type="entry name" value="TRAP_TAXI"/>
</dbReference>
<organism evidence="1 2">
    <name type="scientific">Desulfofustis limnaeus</name>
    <dbReference type="NCBI Taxonomy" id="2740163"/>
    <lineage>
        <taxon>Bacteria</taxon>
        <taxon>Pseudomonadati</taxon>
        <taxon>Thermodesulfobacteriota</taxon>
        <taxon>Desulfobulbia</taxon>
        <taxon>Desulfobulbales</taxon>
        <taxon>Desulfocapsaceae</taxon>
        <taxon>Desulfofustis</taxon>
    </lineage>
</organism>
<dbReference type="Gene3D" id="3.40.190.10">
    <property type="entry name" value="Periplasmic binding protein-like II"/>
    <property type="match status" value="2"/>
</dbReference>
<accession>A0ABM7W5U0</accession>
<evidence type="ECO:0000313" key="1">
    <source>
        <dbReference type="EMBL" id="BDD86263.1"/>
    </source>
</evidence>